<dbReference type="Proteomes" id="UP000024635">
    <property type="component" value="Unassembled WGS sequence"/>
</dbReference>
<dbReference type="AlphaFoldDB" id="A0A016RRT0"/>
<dbReference type="EMBL" id="JARK01001731">
    <property type="protein sequence ID" value="EYB80996.1"/>
    <property type="molecule type" value="Genomic_DNA"/>
</dbReference>
<comment type="caution">
    <text evidence="1">The sequence shown here is derived from an EMBL/GenBank/DDBJ whole genome shotgun (WGS) entry which is preliminary data.</text>
</comment>
<accession>A0A016RRT0</accession>
<reference evidence="2" key="1">
    <citation type="journal article" date="2015" name="Nat. Genet.">
        <title>The genome and transcriptome of the zoonotic hookworm Ancylostoma ceylanicum identify infection-specific gene families.</title>
        <authorList>
            <person name="Schwarz E.M."/>
            <person name="Hu Y."/>
            <person name="Antoshechkin I."/>
            <person name="Miller M.M."/>
            <person name="Sternberg P.W."/>
            <person name="Aroian R.V."/>
        </authorList>
    </citation>
    <scope>NUCLEOTIDE SEQUENCE</scope>
    <source>
        <strain evidence="2">HY135</strain>
    </source>
</reference>
<proteinExistence type="predicted"/>
<protein>
    <submittedName>
        <fullName evidence="1">Uncharacterized protein</fullName>
    </submittedName>
</protein>
<evidence type="ECO:0000313" key="1">
    <source>
        <dbReference type="EMBL" id="EYB80996.1"/>
    </source>
</evidence>
<sequence length="88" mass="10136">MERLDLNISPSPCASTTLIKILTSKLYVNSSYEGKLKRLYNFGRHCICRSSPHCVIALEINVVVSLRFLISRSRNCLSIRRRFLLHNV</sequence>
<evidence type="ECO:0000313" key="2">
    <source>
        <dbReference type="Proteomes" id="UP000024635"/>
    </source>
</evidence>
<name>A0A016RRT0_9BILA</name>
<organism evidence="1 2">
    <name type="scientific">Ancylostoma ceylanicum</name>
    <dbReference type="NCBI Taxonomy" id="53326"/>
    <lineage>
        <taxon>Eukaryota</taxon>
        <taxon>Metazoa</taxon>
        <taxon>Ecdysozoa</taxon>
        <taxon>Nematoda</taxon>
        <taxon>Chromadorea</taxon>
        <taxon>Rhabditida</taxon>
        <taxon>Rhabditina</taxon>
        <taxon>Rhabditomorpha</taxon>
        <taxon>Strongyloidea</taxon>
        <taxon>Ancylostomatidae</taxon>
        <taxon>Ancylostomatinae</taxon>
        <taxon>Ancylostoma</taxon>
    </lineage>
</organism>
<keyword evidence="2" id="KW-1185">Reference proteome</keyword>
<gene>
    <name evidence="1" type="primary">Acey_s0395.g650</name>
    <name evidence="1" type="ORF">Y032_0395g650</name>
</gene>